<dbReference type="WormBase" id="Y106G6G.3">
    <property type="protein sequence ID" value="CE23213"/>
    <property type="gene ID" value="WBGene00013712"/>
    <property type="gene designation" value="dlc-6"/>
</dbReference>
<dbReference type="Reactome" id="R-CEL-1632852">
    <property type="pathway name" value="Macroautophagy"/>
</dbReference>
<feature type="region of interest" description="Disordered" evidence="1">
    <location>
        <begin position="1"/>
        <end position="30"/>
    </location>
</feature>
<dbReference type="Pfam" id="PF01221">
    <property type="entry name" value="Dynein_light"/>
    <property type="match status" value="1"/>
</dbReference>
<dbReference type="InterPro" id="IPR001372">
    <property type="entry name" value="Dynein_light_chain_typ-1/2"/>
</dbReference>
<dbReference type="CTD" id="190923"/>
<dbReference type="Proteomes" id="UP000001940">
    <property type="component" value="Chromosome I"/>
</dbReference>
<dbReference type="PIR" id="T26423">
    <property type="entry name" value="T26423"/>
</dbReference>
<sequence length="129" mass="14616">MSNSNPSSSPDVSSQTSATQEEPKVKPRHLESRIMYTDYDTQWQKKITKWARVAVQMVFEKVVETENEFYQEVAASFKESLKSSSGDEKPKKWHVIVGNDFSVQADALKGTISFFAIGDVKFLIYTSPN</sequence>
<evidence type="ECO:0000313" key="3">
    <source>
        <dbReference type="Proteomes" id="UP000001940"/>
    </source>
</evidence>
<dbReference type="GO" id="GO:0007017">
    <property type="term" value="P:microtubule-based process"/>
    <property type="evidence" value="ECO:0007669"/>
    <property type="project" value="InterPro"/>
</dbReference>
<dbReference type="InterPro" id="IPR037177">
    <property type="entry name" value="DLC_sf"/>
</dbReference>
<dbReference type="Reactome" id="R-CEL-6811436">
    <property type="pathway name" value="COPI-independent Golgi-to-ER retrograde traffic"/>
</dbReference>
<accession>Q9XWA8</accession>
<dbReference type="GeneID" id="190923"/>
<dbReference type="Reactome" id="R-CEL-5620924">
    <property type="pathway name" value="Intraflagellar transport"/>
</dbReference>
<dbReference type="Gene3D" id="3.30.740.10">
    <property type="entry name" value="Protein Inhibitor Of Neuronal Nitric Oxide Synthase"/>
    <property type="match status" value="1"/>
</dbReference>
<protein>
    <submittedName>
        <fullName evidence="2">Dynein light chain</fullName>
    </submittedName>
</protein>
<evidence type="ECO:0000256" key="1">
    <source>
        <dbReference type="SAM" id="MobiDB-lite"/>
    </source>
</evidence>
<dbReference type="Reactome" id="R-CEL-9646399">
    <property type="pathway name" value="Aggrephagy"/>
</dbReference>
<dbReference type="KEGG" id="cel:CELE_Y106G6G.3"/>
<evidence type="ECO:0000313" key="2">
    <source>
        <dbReference type="EMBL" id="CAA22055.1"/>
    </source>
</evidence>
<dbReference type="GO" id="GO:0005868">
    <property type="term" value="C:cytoplasmic dynein complex"/>
    <property type="evidence" value="ECO:0000318"/>
    <property type="project" value="GO_Central"/>
</dbReference>
<reference evidence="2 3" key="1">
    <citation type="journal article" date="1998" name="Science">
        <title>Genome sequence of the nematode C. elegans: a platform for investigating biology.</title>
        <authorList>
            <consortium name="The C. elegans sequencing consortium"/>
            <person name="Sulson J.E."/>
            <person name="Waterston R."/>
        </authorList>
    </citation>
    <scope>NUCLEOTIDE SEQUENCE [LARGE SCALE GENOMIC DNA]</scope>
    <source>
        <strain evidence="2 3">Bristol N2</strain>
    </source>
</reference>
<evidence type="ECO:0000313" key="4">
    <source>
        <dbReference type="WormBase" id="Y106G6G.3"/>
    </source>
</evidence>
<feature type="compositionally biased region" description="Low complexity" evidence="1">
    <location>
        <begin position="1"/>
        <end position="17"/>
    </location>
</feature>
<dbReference type="OMA" id="KWHVIVG"/>
<dbReference type="AlphaFoldDB" id="Q9XWA8"/>
<dbReference type="eggNOG" id="ENOG502TIBI">
    <property type="taxonomic scope" value="Eukaryota"/>
</dbReference>
<dbReference type="STRING" id="6239.Y106G6G.3.1"/>
<dbReference type="OrthoDB" id="5858964at2759"/>
<gene>
    <name evidence="2 4" type="primary">dlc-6</name>
    <name evidence="2" type="ORF">CELE_Y106G6G.3</name>
    <name evidence="4" type="ORF">Y106G6G.3</name>
</gene>
<dbReference type="UCSC" id="Y106G6G.3">
    <property type="organism name" value="c. elegans"/>
</dbReference>
<dbReference type="AGR" id="WB:WBGene00013712"/>
<dbReference type="SMART" id="SM01375">
    <property type="entry name" value="Dynein_light"/>
    <property type="match status" value="1"/>
</dbReference>
<dbReference type="FunCoup" id="Q9XWA8">
    <property type="interactions" value="61"/>
</dbReference>
<dbReference type="SMR" id="Q9XWA8"/>
<dbReference type="HOGENOM" id="CLU_1950718_0_0_1"/>
<dbReference type="Reactome" id="R-CEL-6798695">
    <property type="pathway name" value="Neutrophil degranulation"/>
</dbReference>
<dbReference type="Reactome" id="R-CEL-6807878">
    <property type="pathway name" value="COPI-mediated anterograde transport"/>
</dbReference>
<dbReference type="InParanoid" id="Q9XWA8"/>
<organism evidence="2 3">
    <name type="scientific">Caenorhabditis elegans</name>
    <dbReference type="NCBI Taxonomy" id="6239"/>
    <lineage>
        <taxon>Eukaryota</taxon>
        <taxon>Metazoa</taxon>
        <taxon>Ecdysozoa</taxon>
        <taxon>Nematoda</taxon>
        <taxon>Chromadorea</taxon>
        <taxon>Rhabditida</taxon>
        <taxon>Rhabditina</taxon>
        <taxon>Rhabditomorpha</taxon>
        <taxon>Rhabditoidea</taxon>
        <taxon>Rhabditidae</taxon>
        <taxon>Peloderinae</taxon>
        <taxon>Caenorhabditis</taxon>
    </lineage>
</organism>
<dbReference type="PaxDb" id="6239-Y106G6G.3"/>
<keyword evidence="3" id="KW-1185">Reference proteome</keyword>
<feature type="compositionally biased region" description="Basic and acidic residues" evidence="1">
    <location>
        <begin position="21"/>
        <end position="30"/>
    </location>
</feature>
<name>Q9XWA8_CAEEL</name>
<dbReference type="EMBL" id="BX284601">
    <property type="protein sequence ID" value="CAA22055.1"/>
    <property type="molecule type" value="Genomic_DNA"/>
</dbReference>
<dbReference type="RefSeq" id="NP_492706.1">
    <property type="nucleotide sequence ID" value="NM_060305.3"/>
</dbReference>
<proteinExistence type="predicted"/>
<dbReference type="SUPFAM" id="SSF54648">
    <property type="entry name" value="DLC"/>
    <property type="match status" value="1"/>
</dbReference>
<dbReference type="CDD" id="cd21450">
    <property type="entry name" value="DLC-like_DYNLL1-like"/>
    <property type="match status" value="1"/>
</dbReference>
<dbReference type="Bgee" id="WBGene00013712">
    <property type="expression patterns" value="Expressed in pharyngeal muscle cell (C elegans) and 2 other cell types or tissues"/>
</dbReference>
<dbReference type="GO" id="GO:0045505">
    <property type="term" value="F:dynein intermediate chain binding"/>
    <property type="evidence" value="ECO:0000318"/>
    <property type="project" value="GO_Central"/>
</dbReference>